<dbReference type="Proteomes" id="UP000265566">
    <property type="component" value="Chromosome 2"/>
</dbReference>
<evidence type="ECO:0000313" key="1">
    <source>
        <dbReference type="EMBL" id="RHN74171.1"/>
    </source>
</evidence>
<evidence type="ECO:0000313" key="2">
    <source>
        <dbReference type="Proteomes" id="UP000265566"/>
    </source>
</evidence>
<dbReference type="EMBL" id="PSQE01000002">
    <property type="protein sequence ID" value="RHN74171.1"/>
    <property type="molecule type" value="Genomic_DNA"/>
</dbReference>
<gene>
    <name evidence="1" type="ORF">MtrunA17_Chr2g0307281</name>
</gene>
<comment type="caution">
    <text evidence="1">The sequence shown here is derived from an EMBL/GenBank/DDBJ whole genome shotgun (WGS) entry which is preliminary data.</text>
</comment>
<reference evidence="2" key="1">
    <citation type="journal article" date="2018" name="Nat. Plants">
        <title>Whole-genome landscape of Medicago truncatula symbiotic genes.</title>
        <authorList>
            <person name="Pecrix Y."/>
            <person name="Staton S.E."/>
            <person name="Sallet E."/>
            <person name="Lelandais-Briere C."/>
            <person name="Moreau S."/>
            <person name="Carrere S."/>
            <person name="Blein T."/>
            <person name="Jardinaud M.F."/>
            <person name="Latrasse D."/>
            <person name="Zouine M."/>
            <person name="Zahm M."/>
            <person name="Kreplak J."/>
            <person name="Mayjonade B."/>
            <person name="Satge C."/>
            <person name="Perez M."/>
            <person name="Cauet S."/>
            <person name="Marande W."/>
            <person name="Chantry-Darmon C."/>
            <person name="Lopez-Roques C."/>
            <person name="Bouchez O."/>
            <person name="Berard A."/>
            <person name="Debelle F."/>
            <person name="Munos S."/>
            <person name="Bendahmane A."/>
            <person name="Berges H."/>
            <person name="Niebel A."/>
            <person name="Buitink J."/>
            <person name="Frugier F."/>
            <person name="Benhamed M."/>
            <person name="Crespi M."/>
            <person name="Gouzy J."/>
            <person name="Gamas P."/>
        </authorList>
    </citation>
    <scope>NUCLEOTIDE SEQUENCE [LARGE SCALE GENOMIC DNA]</scope>
    <source>
        <strain evidence="2">cv. Jemalong A17</strain>
    </source>
</reference>
<accession>A0A396JC51</accession>
<protein>
    <submittedName>
        <fullName evidence="1">Uncharacterized protein</fullName>
    </submittedName>
</protein>
<name>A0A396JC51_MEDTR</name>
<organism evidence="1 2">
    <name type="scientific">Medicago truncatula</name>
    <name type="common">Barrel medic</name>
    <name type="synonym">Medicago tribuloides</name>
    <dbReference type="NCBI Taxonomy" id="3880"/>
    <lineage>
        <taxon>Eukaryota</taxon>
        <taxon>Viridiplantae</taxon>
        <taxon>Streptophyta</taxon>
        <taxon>Embryophyta</taxon>
        <taxon>Tracheophyta</taxon>
        <taxon>Spermatophyta</taxon>
        <taxon>Magnoliopsida</taxon>
        <taxon>eudicotyledons</taxon>
        <taxon>Gunneridae</taxon>
        <taxon>Pentapetalae</taxon>
        <taxon>rosids</taxon>
        <taxon>fabids</taxon>
        <taxon>Fabales</taxon>
        <taxon>Fabaceae</taxon>
        <taxon>Papilionoideae</taxon>
        <taxon>50 kb inversion clade</taxon>
        <taxon>NPAAA clade</taxon>
        <taxon>Hologalegina</taxon>
        <taxon>IRL clade</taxon>
        <taxon>Trifolieae</taxon>
        <taxon>Medicago</taxon>
    </lineage>
</organism>
<sequence>MTLSTLFLSFVHSSMMRINIGWIESWSKRKRIGADLVQKYEDSEDKICLPQVRTLARPVLGLARPCHLPMPLLLLLLRF</sequence>
<proteinExistence type="predicted"/>
<dbReference type="Gramene" id="rna10177">
    <property type="protein sequence ID" value="RHN74171.1"/>
    <property type="gene ID" value="gene10177"/>
</dbReference>
<dbReference type="AlphaFoldDB" id="A0A396JC51"/>